<keyword evidence="3" id="KW-1185">Reference proteome</keyword>
<sequence length="130" mass="13598">MAAAVCLVAVPTAAHADTHVSAQAYTQKCKDIGNGTLCIDITGSVGHNGVIGVGYWKHAGDGVEVRLGWHNDQGGGNNMSSQHHYLQSGWTTGTETWSTYLGKGCVRPILQVFGSTGGQKIPGEFACVPE</sequence>
<gene>
    <name evidence="2" type="ORF">SAM40697_0295</name>
</gene>
<feature type="signal peptide" evidence="1">
    <location>
        <begin position="1"/>
        <end position="16"/>
    </location>
</feature>
<accession>A0ABM6ASQ8</accession>
<dbReference type="Proteomes" id="UP000076720">
    <property type="component" value="Chromosome"/>
</dbReference>
<evidence type="ECO:0008006" key="4">
    <source>
        <dbReference type="Google" id="ProtNLM"/>
    </source>
</evidence>
<keyword evidence="1" id="KW-0732">Signal</keyword>
<evidence type="ECO:0000313" key="2">
    <source>
        <dbReference type="EMBL" id="ANB04258.1"/>
    </source>
</evidence>
<name>A0ABM6ASQ8_STRAM</name>
<evidence type="ECO:0000256" key="1">
    <source>
        <dbReference type="SAM" id="SignalP"/>
    </source>
</evidence>
<proteinExistence type="predicted"/>
<feature type="chain" id="PRO_5045788572" description="Secreted protein" evidence="1">
    <location>
        <begin position="17"/>
        <end position="130"/>
    </location>
</feature>
<dbReference type="EMBL" id="CP012949">
    <property type="protein sequence ID" value="ANB04258.1"/>
    <property type="molecule type" value="Genomic_DNA"/>
</dbReference>
<reference evidence="2 3" key="2">
    <citation type="journal article" date="2016" name="Genome Announc.">
        <title>Complete Genome Sequence of Streptomyces ambofaciens DSM 40697, a Paradigm for Genome Plasticity Studies.</title>
        <authorList>
            <person name="Thibessard A."/>
            <person name="Leblond P."/>
        </authorList>
    </citation>
    <scope>NUCLEOTIDE SEQUENCE [LARGE SCALE GENOMIC DNA]</scope>
    <source>
        <strain evidence="2 3">DSM 40697</strain>
    </source>
</reference>
<reference evidence="3" key="1">
    <citation type="submission" date="2015-10" db="EMBL/GenBank/DDBJ databases">
        <title>Complete genome sequence of Streptomyces ambofaciens DSM 40697.</title>
        <authorList>
            <person name="Thibessard A."/>
            <person name="Leblond P."/>
        </authorList>
    </citation>
    <scope>NUCLEOTIDE SEQUENCE [LARGE SCALE GENOMIC DNA]</scope>
    <source>
        <strain evidence="3">DSM 40697</strain>
    </source>
</reference>
<protein>
    <recommendedName>
        <fullName evidence="4">Secreted protein</fullName>
    </recommendedName>
</protein>
<evidence type="ECO:0000313" key="3">
    <source>
        <dbReference type="Proteomes" id="UP000076720"/>
    </source>
</evidence>
<organism evidence="2 3">
    <name type="scientific">Streptomyces ambofaciens</name>
    <dbReference type="NCBI Taxonomy" id="1889"/>
    <lineage>
        <taxon>Bacteria</taxon>
        <taxon>Bacillati</taxon>
        <taxon>Actinomycetota</taxon>
        <taxon>Actinomycetes</taxon>
        <taxon>Kitasatosporales</taxon>
        <taxon>Streptomycetaceae</taxon>
        <taxon>Streptomyces</taxon>
    </lineage>
</organism>